<dbReference type="GO" id="GO:0005840">
    <property type="term" value="C:ribosome"/>
    <property type="evidence" value="ECO:0007669"/>
    <property type="project" value="UniProtKB-KW"/>
</dbReference>
<dbReference type="EMBL" id="AFPW01000070">
    <property type="protein sequence ID" value="EGQ11361.1"/>
    <property type="molecule type" value="Genomic_DNA"/>
</dbReference>
<dbReference type="AlphaFoldDB" id="F9D7D5"/>
<comment type="caution">
    <text evidence="2">The sequence shown here is derived from an EMBL/GenBank/DDBJ whole genome shotgun (WGS) entry which is preliminary data.</text>
</comment>
<evidence type="ECO:0000256" key="1">
    <source>
        <dbReference type="SAM" id="MobiDB-lite"/>
    </source>
</evidence>
<feature type="non-terminal residue" evidence="2">
    <location>
        <position position="55"/>
    </location>
</feature>
<gene>
    <name evidence="2" type="primary">rplM2</name>
    <name evidence="2" type="ORF">HMPREF9136_2763</name>
</gene>
<keyword evidence="2" id="KW-0689">Ribosomal protein</keyword>
<reference evidence="2 3" key="1">
    <citation type="submission" date="2011-04" db="EMBL/GenBank/DDBJ databases">
        <authorList>
            <person name="Muzny D."/>
            <person name="Qin X."/>
            <person name="Deng J."/>
            <person name="Jiang H."/>
            <person name="Liu Y."/>
            <person name="Qu J."/>
            <person name="Song X.-Z."/>
            <person name="Zhang L."/>
            <person name="Thornton R."/>
            <person name="Coyle M."/>
            <person name="Francisco L."/>
            <person name="Jackson L."/>
            <person name="Javaid M."/>
            <person name="Korchina V."/>
            <person name="Kovar C."/>
            <person name="Mata R."/>
            <person name="Mathew T."/>
            <person name="Ngo R."/>
            <person name="Nguyen L."/>
            <person name="Nguyen N."/>
            <person name="Okwuonu G."/>
            <person name="Ongeri F."/>
            <person name="Pham C."/>
            <person name="Simmons D."/>
            <person name="Wilczek-Boney K."/>
            <person name="Hale W."/>
            <person name="Jakkamsetti A."/>
            <person name="Pham P."/>
            <person name="Ruth R."/>
            <person name="San Lucas F."/>
            <person name="Warren J."/>
            <person name="Zhang J."/>
            <person name="Zhao Z."/>
            <person name="Zhou C."/>
            <person name="Zhu D."/>
            <person name="Lee S."/>
            <person name="Bess C."/>
            <person name="Blankenburg K."/>
            <person name="Forbes L."/>
            <person name="Fu Q."/>
            <person name="Gubbala S."/>
            <person name="Hirani K."/>
            <person name="Jayaseelan J.C."/>
            <person name="Lara F."/>
            <person name="Munidasa M."/>
            <person name="Palculict T."/>
            <person name="Patil S."/>
            <person name="Pu L.-L."/>
            <person name="Saada N."/>
            <person name="Tang L."/>
            <person name="Weissenberger G."/>
            <person name="Zhu Y."/>
            <person name="Hemphill L."/>
            <person name="Shang Y."/>
            <person name="Youmans B."/>
            <person name="Ayvaz T."/>
            <person name="Ross M."/>
            <person name="Santibanez J."/>
            <person name="Aqrawi P."/>
            <person name="Gross S."/>
            <person name="Joshi V."/>
            <person name="Fowler G."/>
            <person name="Nazareth L."/>
            <person name="Reid J."/>
            <person name="Worley K."/>
            <person name="Petrosino J."/>
            <person name="Highlander S."/>
            <person name="Gibbs R."/>
        </authorList>
    </citation>
    <scope>NUCLEOTIDE SEQUENCE [LARGE SCALE GENOMIC DNA]</scope>
    <source>
        <strain evidence="2 3">DSM 3688</strain>
    </source>
</reference>
<proteinExistence type="predicted"/>
<evidence type="ECO:0000313" key="3">
    <source>
        <dbReference type="Proteomes" id="UP000007820"/>
    </source>
</evidence>
<keyword evidence="2" id="KW-0687">Ribonucleoprotein</keyword>
<protein>
    <submittedName>
        <fullName evidence="2">50S ribosomal protein L13</fullName>
    </submittedName>
</protein>
<accession>F9D7D5</accession>
<sequence>MSKTGQQQQEDWERLDEPSPPYGHTGQTASSLQKHKAYTPHRDTHALRLNFSSQR</sequence>
<feature type="region of interest" description="Disordered" evidence="1">
    <location>
        <begin position="1"/>
        <end position="55"/>
    </location>
</feature>
<organism evidence="2 3">
    <name type="scientific">Prevotella dentalis (strain ATCC 49559 / DSM 3688 / JCM 13448 / NCTC 12043 / ES 2772)</name>
    <name type="common">Mitsuokella dentalis</name>
    <dbReference type="NCBI Taxonomy" id="908937"/>
    <lineage>
        <taxon>Bacteria</taxon>
        <taxon>Pseudomonadati</taxon>
        <taxon>Bacteroidota</taxon>
        <taxon>Bacteroidia</taxon>
        <taxon>Bacteroidales</taxon>
        <taxon>Prevotellaceae</taxon>
        <taxon>Prevotella</taxon>
    </lineage>
</organism>
<dbReference type="Proteomes" id="UP000007820">
    <property type="component" value="Unassembled WGS sequence"/>
</dbReference>
<evidence type="ECO:0000313" key="2">
    <source>
        <dbReference type="EMBL" id="EGQ11361.1"/>
    </source>
</evidence>
<name>F9D7D5_PREDD</name>